<comment type="similarity">
    <text evidence="2 7 8">In the C-terminal section; belongs to the NAD synthetase family.</text>
</comment>
<dbReference type="Pfam" id="PF00795">
    <property type="entry name" value="CN_hydrolase"/>
    <property type="match status" value="1"/>
</dbReference>
<evidence type="ECO:0000256" key="8">
    <source>
        <dbReference type="PIRNR" id="PIRNR006630"/>
    </source>
</evidence>
<dbReference type="PANTHER" id="PTHR23090:SF9">
    <property type="entry name" value="GLUTAMINE-DEPENDENT NAD(+) SYNTHETASE"/>
    <property type="match status" value="1"/>
</dbReference>
<dbReference type="NCBIfam" id="TIGR00552">
    <property type="entry name" value="nadE"/>
    <property type="match status" value="1"/>
</dbReference>
<comment type="caution">
    <text evidence="7">Lacks conserved residue(s) required for the propagation of feature annotation.</text>
</comment>
<dbReference type="NCBIfam" id="NF010588">
    <property type="entry name" value="PRK13981.1"/>
    <property type="match status" value="1"/>
</dbReference>
<dbReference type="InterPro" id="IPR014445">
    <property type="entry name" value="Gln-dep_NAD_synthase"/>
</dbReference>
<gene>
    <name evidence="7" type="primary">nadE</name>
    <name evidence="11" type="ORF">BW247_07170</name>
</gene>
<dbReference type="InterPro" id="IPR003694">
    <property type="entry name" value="NAD_synthase"/>
</dbReference>
<feature type="binding site" evidence="7">
    <location>
        <position position="117"/>
    </location>
    <ligand>
        <name>L-glutamine</name>
        <dbReference type="ChEBI" id="CHEBI:58359"/>
    </ligand>
</feature>
<dbReference type="GO" id="GO:0005737">
    <property type="term" value="C:cytoplasm"/>
    <property type="evidence" value="ECO:0007669"/>
    <property type="project" value="InterPro"/>
</dbReference>
<comment type="pathway">
    <text evidence="1 7 8">Cofactor biosynthesis; NAD(+) biosynthesis; NAD(+) from deamido-NAD(+) (L-Gln route): step 1/1.</text>
</comment>
<dbReference type="KEGG" id="afy:BW247_07170"/>
<comment type="catalytic activity">
    <reaction evidence="7 8">
        <text>deamido-NAD(+) + L-glutamine + ATP + H2O = L-glutamate + AMP + diphosphate + NAD(+) + H(+)</text>
        <dbReference type="Rhea" id="RHEA:24384"/>
        <dbReference type="ChEBI" id="CHEBI:15377"/>
        <dbReference type="ChEBI" id="CHEBI:15378"/>
        <dbReference type="ChEBI" id="CHEBI:29985"/>
        <dbReference type="ChEBI" id="CHEBI:30616"/>
        <dbReference type="ChEBI" id="CHEBI:33019"/>
        <dbReference type="ChEBI" id="CHEBI:57540"/>
        <dbReference type="ChEBI" id="CHEBI:58359"/>
        <dbReference type="ChEBI" id="CHEBI:58437"/>
        <dbReference type="ChEBI" id="CHEBI:456215"/>
        <dbReference type="EC" id="6.3.5.1"/>
    </reaction>
</comment>
<feature type="active site" description="Proton acceptor; for glutaminase activity" evidence="7">
    <location>
        <position position="44"/>
    </location>
</feature>
<name>A0A1P8UGD7_9GAMM</name>
<accession>A0A1P8UGD7</accession>
<dbReference type="CDD" id="cd07570">
    <property type="entry name" value="GAT_Gln-NAD-synth"/>
    <property type="match status" value="1"/>
</dbReference>
<dbReference type="InterPro" id="IPR003010">
    <property type="entry name" value="C-N_Hydrolase"/>
</dbReference>
<evidence type="ECO:0000256" key="1">
    <source>
        <dbReference type="ARBA" id="ARBA00005188"/>
    </source>
</evidence>
<dbReference type="InterPro" id="IPR022310">
    <property type="entry name" value="NAD/GMP_synthase"/>
</dbReference>
<feature type="binding site" evidence="7">
    <location>
        <position position="399"/>
    </location>
    <ligand>
        <name>ATP</name>
        <dbReference type="ChEBI" id="CHEBI:30616"/>
    </ligand>
</feature>
<dbReference type="STRING" id="1765967.BW247_07170"/>
<dbReference type="Pfam" id="PF02540">
    <property type="entry name" value="NAD_synthase"/>
    <property type="match status" value="1"/>
</dbReference>
<evidence type="ECO:0000256" key="4">
    <source>
        <dbReference type="ARBA" id="ARBA00022741"/>
    </source>
</evidence>
<dbReference type="CDD" id="cd00553">
    <property type="entry name" value="NAD_synthase"/>
    <property type="match status" value="1"/>
</dbReference>
<proteinExistence type="inferred from homology"/>
<reference evidence="11 12" key="1">
    <citation type="submission" date="2017-01" db="EMBL/GenBank/DDBJ databases">
        <title>Draft sequence of Acidihalobacter ferrooxidans strain DSM 14175 (strain V8).</title>
        <authorList>
            <person name="Khaleque H.N."/>
            <person name="Ramsay J.P."/>
            <person name="Murphy R.J.T."/>
            <person name="Kaksonen A.H."/>
            <person name="Boxall N.J."/>
            <person name="Watkin E.L.J."/>
        </authorList>
    </citation>
    <scope>NUCLEOTIDE SEQUENCE [LARGE SCALE GENOMIC DNA]</scope>
    <source>
        <strain evidence="11 12">V8</strain>
    </source>
</reference>
<dbReference type="PIRSF" id="PIRSF006630">
    <property type="entry name" value="NADS_GAT"/>
    <property type="match status" value="1"/>
</dbReference>
<dbReference type="AlphaFoldDB" id="A0A1P8UGD7"/>
<dbReference type="PANTHER" id="PTHR23090">
    <property type="entry name" value="NH 3 /GLUTAMINE-DEPENDENT NAD + SYNTHETASE"/>
    <property type="match status" value="1"/>
</dbReference>
<dbReference type="GO" id="GO:0009435">
    <property type="term" value="P:NAD+ biosynthetic process"/>
    <property type="evidence" value="ECO:0007669"/>
    <property type="project" value="UniProtKB-UniRule"/>
</dbReference>
<dbReference type="Proteomes" id="UP000243807">
    <property type="component" value="Chromosome"/>
</dbReference>
<dbReference type="EC" id="6.3.5.1" evidence="7 8"/>
<feature type="binding site" evidence="7">
    <location>
        <position position="173"/>
    </location>
    <ligand>
        <name>L-glutamine</name>
        <dbReference type="ChEBI" id="CHEBI:58359"/>
    </ligand>
</feature>
<dbReference type="GO" id="GO:0008795">
    <property type="term" value="F:NAD+ synthase activity"/>
    <property type="evidence" value="ECO:0007669"/>
    <property type="project" value="UniProtKB-UniRule"/>
</dbReference>
<dbReference type="FunFam" id="3.40.50.620:FF:000106">
    <property type="entry name" value="Glutamine-dependent NAD(+) synthetase"/>
    <property type="match status" value="1"/>
</dbReference>
<keyword evidence="5 7" id="KW-0067">ATP-binding</keyword>
<dbReference type="SUPFAM" id="SSF56317">
    <property type="entry name" value="Carbon-nitrogen hydrolase"/>
    <property type="match status" value="1"/>
</dbReference>
<keyword evidence="4 7" id="KW-0547">Nucleotide-binding</keyword>
<dbReference type="SUPFAM" id="SSF52402">
    <property type="entry name" value="Adenine nucleotide alpha hydrolases-like"/>
    <property type="match status" value="1"/>
</dbReference>
<dbReference type="UniPathway" id="UPA00253">
    <property type="reaction ID" value="UER00334"/>
</dbReference>
<feature type="binding site" evidence="7">
    <location>
        <position position="514"/>
    </location>
    <ligand>
        <name>deamido-NAD(+)</name>
        <dbReference type="ChEBI" id="CHEBI:58437"/>
        <note>ligand shared between two neighboring subunits</note>
    </ligand>
</feature>
<dbReference type="EMBL" id="CP019434">
    <property type="protein sequence ID" value="APZ42896.1"/>
    <property type="molecule type" value="Genomic_DNA"/>
</dbReference>
<evidence type="ECO:0000256" key="6">
    <source>
        <dbReference type="ARBA" id="ARBA00023027"/>
    </source>
</evidence>
<evidence type="ECO:0000256" key="3">
    <source>
        <dbReference type="ARBA" id="ARBA00022598"/>
    </source>
</evidence>
<evidence type="ECO:0000313" key="11">
    <source>
        <dbReference type="EMBL" id="APZ42896.1"/>
    </source>
</evidence>
<organism evidence="11 12">
    <name type="scientific">Acidihalobacter ferrooxydans</name>
    <dbReference type="NCBI Taxonomy" id="1765967"/>
    <lineage>
        <taxon>Bacteria</taxon>
        <taxon>Pseudomonadati</taxon>
        <taxon>Pseudomonadota</taxon>
        <taxon>Gammaproteobacteria</taxon>
        <taxon>Chromatiales</taxon>
        <taxon>Ectothiorhodospiraceae</taxon>
        <taxon>Acidihalobacter</taxon>
    </lineage>
</organism>
<dbReference type="GO" id="GO:0004359">
    <property type="term" value="F:glutaminase activity"/>
    <property type="evidence" value="ECO:0007669"/>
    <property type="project" value="InterPro"/>
</dbReference>
<evidence type="ECO:0000256" key="9">
    <source>
        <dbReference type="RuleBase" id="RU003811"/>
    </source>
</evidence>
<evidence type="ECO:0000259" key="10">
    <source>
        <dbReference type="PROSITE" id="PS50263"/>
    </source>
</evidence>
<dbReference type="Gene3D" id="3.40.50.620">
    <property type="entry name" value="HUPs"/>
    <property type="match status" value="1"/>
</dbReference>
<evidence type="ECO:0000256" key="5">
    <source>
        <dbReference type="ARBA" id="ARBA00022840"/>
    </source>
</evidence>
<feature type="active site" description="Nucleophile; for glutaminase activity" evidence="7">
    <location>
        <position position="147"/>
    </location>
</feature>
<keyword evidence="12" id="KW-1185">Reference proteome</keyword>
<feature type="binding site" evidence="7">
    <location>
        <begin position="281"/>
        <end position="288"/>
    </location>
    <ligand>
        <name>ATP</name>
        <dbReference type="ChEBI" id="CHEBI:30616"/>
    </ligand>
</feature>
<comment type="function">
    <text evidence="7">Catalyzes the ATP-dependent amidation of deamido-NAD to form NAD. Uses L-glutamine as a nitrogen source.</text>
</comment>
<dbReference type="Gene3D" id="3.60.110.10">
    <property type="entry name" value="Carbon-nitrogen hydrolase"/>
    <property type="match status" value="1"/>
</dbReference>
<dbReference type="HAMAP" id="MF_02090">
    <property type="entry name" value="NadE_glutamine_dep"/>
    <property type="match status" value="1"/>
</dbReference>
<comment type="similarity">
    <text evidence="9">Belongs to the NAD synthetase family.</text>
</comment>
<keyword evidence="3 7" id="KW-0436">Ligase</keyword>
<feature type="binding site" evidence="7">
    <location>
        <position position="375"/>
    </location>
    <ligand>
        <name>deamido-NAD(+)</name>
        <dbReference type="ChEBI" id="CHEBI:58437"/>
        <note>ligand shared between two neighboring subunits</note>
    </ligand>
</feature>
<evidence type="ECO:0000256" key="7">
    <source>
        <dbReference type="HAMAP-Rule" id="MF_02090"/>
    </source>
</evidence>
<dbReference type="InterPro" id="IPR036526">
    <property type="entry name" value="C-N_Hydrolase_sf"/>
</dbReference>
<dbReference type="GO" id="GO:0005524">
    <property type="term" value="F:ATP binding"/>
    <property type="evidence" value="ECO:0007669"/>
    <property type="project" value="UniProtKB-UniRule"/>
</dbReference>
<evidence type="ECO:0000256" key="2">
    <source>
        <dbReference type="ARBA" id="ARBA00007145"/>
    </source>
</evidence>
<dbReference type="InterPro" id="IPR014729">
    <property type="entry name" value="Rossmann-like_a/b/a_fold"/>
</dbReference>
<dbReference type="OrthoDB" id="9760188at2"/>
<evidence type="ECO:0000313" key="12">
    <source>
        <dbReference type="Proteomes" id="UP000243807"/>
    </source>
</evidence>
<keyword evidence="6 7" id="KW-0520">NAD</keyword>
<sequence length="546" mass="59339">MGLKLALVQCNPLVGDVENNARLVIERATYARDELGAQLVVLPELVLTGYPPEDLLLRASLLERVEAALAMVAAETPGVALVVGAPYRDAQGLRNGAHFIQYGAVQARYAKCRLPNYNVFDEKRYFVEGTQPCVVTVDGVRVGVLICEDLWFPEPAQSACAAGADLLVGLNASPFRLGQDAAREAVLSQRARENGVAVVYVNQVGGQDELLFDGASMVLNPAGEVICRLPSFAERTALCDPWGGACERAALPDPDEACYEALVLGVRDYVRKNGFPGVVVGLSGGIDSALTLVLAVDALGADSVMAVMMPSRYTADMSREDARRECERLGVEVHELSIEPPFNAFLESLASLFGDAPRNTTEEFGDAPRNTTEENIQARCRGVMLMALSNKTGRMVLTTGNKSEMAVGYATLYGDMAGGFAPLKDVPKTLVYRLAHWRNSRAQAIPERVLTRPPSAELAPDQKDSDSLPSYEVLDPILERFVERDWSVAQIVADGYPREVVERVASLVLRNEYKRRQAPPGVRISGRAFGKDRRYPITSGYGRSLS</sequence>
<dbReference type="RefSeq" id="WP_076836544.1">
    <property type="nucleotide sequence ID" value="NZ_CP019434.1"/>
</dbReference>
<dbReference type="PROSITE" id="PS50263">
    <property type="entry name" value="CN_HYDROLASE"/>
    <property type="match status" value="1"/>
</dbReference>
<dbReference type="GO" id="GO:0003952">
    <property type="term" value="F:NAD+ synthase (glutamine-hydrolyzing) activity"/>
    <property type="evidence" value="ECO:0007669"/>
    <property type="project" value="UniProtKB-UniRule"/>
</dbReference>
<feature type="active site" description="For glutaminase activity" evidence="7">
    <location>
        <position position="111"/>
    </location>
</feature>
<feature type="binding site" evidence="7">
    <location>
        <position position="404"/>
    </location>
    <ligand>
        <name>deamido-NAD(+)</name>
        <dbReference type="ChEBI" id="CHEBI:58437"/>
        <note>ligand shared between two neighboring subunits</note>
    </ligand>
</feature>
<feature type="domain" description="CN hydrolase" evidence="10">
    <location>
        <begin position="3"/>
        <end position="254"/>
    </location>
</feature>
<protein>
    <recommendedName>
        <fullName evidence="7 8">Glutamine-dependent NAD(+) synthetase</fullName>
        <ecNumber evidence="7 8">6.3.5.1</ecNumber>
    </recommendedName>
    <alternativeName>
        <fullName evidence="7 8">NAD(+) synthase [glutamine-hydrolyzing]</fullName>
    </alternativeName>
</protein>